<reference evidence="2 3" key="1">
    <citation type="submission" date="2018-10" db="EMBL/GenBank/DDBJ databases">
        <authorList>
            <person name="Ekblom R."/>
            <person name="Jareborg N."/>
        </authorList>
    </citation>
    <scope>NUCLEOTIDE SEQUENCE [LARGE SCALE GENOMIC DNA]</scope>
    <source>
        <tissue evidence="2">Muscle</tissue>
    </source>
</reference>
<comment type="caution">
    <text evidence="2">The sequence shown here is derived from an EMBL/GenBank/DDBJ whole genome shotgun (WGS) entry which is preliminary data.</text>
</comment>
<dbReference type="Proteomes" id="UP000269945">
    <property type="component" value="Unassembled WGS sequence"/>
</dbReference>
<accession>A0A9X9Q8F0</accession>
<evidence type="ECO:0000313" key="3">
    <source>
        <dbReference type="Proteomes" id="UP000269945"/>
    </source>
</evidence>
<organism evidence="2 3">
    <name type="scientific">Gulo gulo</name>
    <name type="common">Wolverine</name>
    <name type="synonym">Gluton</name>
    <dbReference type="NCBI Taxonomy" id="48420"/>
    <lineage>
        <taxon>Eukaryota</taxon>
        <taxon>Metazoa</taxon>
        <taxon>Chordata</taxon>
        <taxon>Craniata</taxon>
        <taxon>Vertebrata</taxon>
        <taxon>Euteleostomi</taxon>
        <taxon>Mammalia</taxon>
        <taxon>Eutheria</taxon>
        <taxon>Laurasiatheria</taxon>
        <taxon>Carnivora</taxon>
        <taxon>Caniformia</taxon>
        <taxon>Musteloidea</taxon>
        <taxon>Mustelidae</taxon>
        <taxon>Guloninae</taxon>
        <taxon>Gulo</taxon>
    </lineage>
</organism>
<protein>
    <submittedName>
        <fullName evidence="2">Uncharacterized protein</fullName>
    </submittedName>
</protein>
<name>A0A9X9Q8F0_GULGU</name>
<proteinExistence type="predicted"/>
<dbReference type="EMBL" id="CYRY02044373">
    <property type="protein sequence ID" value="VCX39272.1"/>
    <property type="molecule type" value="Genomic_DNA"/>
</dbReference>
<dbReference type="AlphaFoldDB" id="A0A9X9Q8F0"/>
<keyword evidence="3" id="KW-1185">Reference proteome</keyword>
<evidence type="ECO:0000313" key="2">
    <source>
        <dbReference type="EMBL" id="VCX39272.1"/>
    </source>
</evidence>
<gene>
    <name evidence="2" type="ORF">BN2614_LOCUS3</name>
</gene>
<sequence>MSPRPACPYQPASESPLGDRVGPRERHLWPGDLHHTTCPAPSRGHVCSSVFPSVPWVGRAGRCWKGRGHKPQGHRCRSNIFLSIDRLIINIH</sequence>
<feature type="region of interest" description="Disordered" evidence="1">
    <location>
        <begin position="1"/>
        <end position="28"/>
    </location>
</feature>
<evidence type="ECO:0000256" key="1">
    <source>
        <dbReference type="SAM" id="MobiDB-lite"/>
    </source>
</evidence>